<dbReference type="PATRIC" id="fig|29422.6.peg.1583"/>
<dbReference type="Proteomes" id="UP000054742">
    <property type="component" value="Unassembled WGS sequence"/>
</dbReference>
<proteinExistence type="predicted"/>
<accession>A0A0W0SL37</accession>
<dbReference type="OrthoDB" id="5648821at2"/>
<gene>
    <name evidence="1" type="ORF">Lbru_1496</name>
</gene>
<evidence type="ECO:0000313" key="2">
    <source>
        <dbReference type="Proteomes" id="UP000054742"/>
    </source>
</evidence>
<comment type="caution">
    <text evidence="1">The sequence shown here is derived from an EMBL/GenBank/DDBJ whole genome shotgun (WGS) entry which is preliminary data.</text>
</comment>
<dbReference type="RefSeq" id="WP_065235439.1">
    <property type="nucleotide sequence ID" value="NZ_CAAAHU010000003.1"/>
</dbReference>
<dbReference type="EMBL" id="LNXV01000011">
    <property type="protein sequence ID" value="KTC84135.1"/>
    <property type="molecule type" value="Genomic_DNA"/>
</dbReference>
<reference evidence="1 2" key="1">
    <citation type="submission" date="2015-11" db="EMBL/GenBank/DDBJ databases">
        <title>Genomic analysis of 38 Legionella species identifies large and diverse effector repertoires.</title>
        <authorList>
            <person name="Burstein D."/>
            <person name="Amaro F."/>
            <person name="Zusman T."/>
            <person name="Lifshitz Z."/>
            <person name="Cohen O."/>
            <person name="Gilbert J.A."/>
            <person name="Pupko T."/>
            <person name="Shuman H.A."/>
            <person name="Segal G."/>
        </authorList>
    </citation>
    <scope>NUCLEOTIDE SEQUENCE [LARGE SCALE GENOMIC DNA]</scope>
    <source>
        <strain evidence="1 2">ATCC 43878</strain>
    </source>
</reference>
<dbReference type="AlphaFoldDB" id="A0A0W0SL37"/>
<name>A0A0W0SL37_9GAMM</name>
<keyword evidence="2" id="KW-1185">Reference proteome</keyword>
<sequence length="229" mass="26508">MPSFSVFSIYEKEMRSFINKVAESTPLSKDELTTWVYSEGILQFRNGQSSDYYSYVNENVKKFGHRPLISKQHSIGQIFSGFMALQDAFMKYFATDKPDLKDKLEQFFAVYLFGAIQNHIPFITVQSTISSELSAYQDEHGALEPVDALKLSIEIFEKRRLNAPQLEEEFKNQLILMNEFLQSLEQQLKNSKVKTITSGQAFFTVDKEKTLISNEEQVFTLEEPTNQYQ</sequence>
<evidence type="ECO:0000313" key="1">
    <source>
        <dbReference type="EMBL" id="KTC84135.1"/>
    </source>
</evidence>
<protein>
    <submittedName>
        <fullName evidence="1">Uncharacterized protein</fullName>
    </submittedName>
</protein>
<organism evidence="1 2">
    <name type="scientific">Legionella brunensis</name>
    <dbReference type="NCBI Taxonomy" id="29422"/>
    <lineage>
        <taxon>Bacteria</taxon>
        <taxon>Pseudomonadati</taxon>
        <taxon>Pseudomonadota</taxon>
        <taxon>Gammaproteobacteria</taxon>
        <taxon>Legionellales</taxon>
        <taxon>Legionellaceae</taxon>
        <taxon>Legionella</taxon>
    </lineage>
</organism>